<keyword evidence="2" id="KW-1185">Reference proteome</keyword>
<reference evidence="1 2" key="1">
    <citation type="submission" date="2018-11" db="EMBL/GenBank/DDBJ databases">
        <title>Genome sequence of Apiotrichum porosum DSM 27194.</title>
        <authorList>
            <person name="Aliyu H."/>
            <person name="Gorte O."/>
            <person name="Ochsenreither K."/>
        </authorList>
    </citation>
    <scope>NUCLEOTIDE SEQUENCE [LARGE SCALE GENOMIC DNA]</scope>
    <source>
        <strain evidence="1 2">DSM 27194</strain>
    </source>
</reference>
<organism evidence="1 2">
    <name type="scientific">Apiotrichum porosum</name>
    <dbReference type="NCBI Taxonomy" id="105984"/>
    <lineage>
        <taxon>Eukaryota</taxon>
        <taxon>Fungi</taxon>
        <taxon>Dikarya</taxon>
        <taxon>Basidiomycota</taxon>
        <taxon>Agaricomycotina</taxon>
        <taxon>Tremellomycetes</taxon>
        <taxon>Trichosporonales</taxon>
        <taxon>Trichosporonaceae</taxon>
        <taxon>Apiotrichum</taxon>
    </lineage>
</organism>
<protein>
    <submittedName>
        <fullName evidence="1">Uncharacterized protein</fullName>
    </submittedName>
</protein>
<accession>A0A427XZ47</accession>
<dbReference type="AlphaFoldDB" id="A0A427XZ47"/>
<sequence>MSRTQVTETDASIMANQPTNEQIAQDPLHMDYPPVLYRSSRLPTVPPYFGQLRGRAVWPLHEETTARRHRQLVNRLFGYQEYPHADHYSRDEPETDGWLTASKEEDDGTVSIKFNAVDTVLPPVSEQPCPEGAALHYLVYIGPTLVKTDGTQSDRPAHRPDNHRLSPARMYQALAPAKDGDRLVDALAIALRAIGLDQGGAKYVPVCHRCHRHDITQCFGIKSAVIDGNCIYCFFKKHFKAVQ</sequence>
<name>A0A427XZ47_9TREE</name>
<evidence type="ECO:0000313" key="2">
    <source>
        <dbReference type="Proteomes" id="UP000279236"/>
    </source>
</evidence>
<gene>
    <name evidence="1" type="ORF">EHS24_005649</name>
</gene>
<proteinExistence type="predicted"/>
<comment type="caution">
    <text evidence="1">The sequence shown here is derived from an EMBL/GenBank/DDBJ whole genome shotgun (WGS) entry which is preliminary data.</text>
</comment>
<dbReference type="RefSeq" id="XP_028477594.1">
    <property type="nucleotide sequence ID" value="XM_028621142.1"/>
</dbReference>
<dbReference type="GeneID" id="39590192"/>
<dbReference type="EMBL" id="RSCE01000003">
    <property type="protein sequence ID" value="RSH84146.1"/>
    <property type="molecule type" value="Genomic_DNA"/>
</dbReference>
<evidence type="ECO:0000313" key="1">
    <source>
        <dbReference type="EMBL" id="RSH84146.1"/>
    </source>
</evidence>
<dbReference type="Proteomes" id="UP000279236">
    <property type="component" value="Unassembled WGS sequence"/>
</dbReference>